<protein>
    <submittedName>
        <fullName evidence="2">Uncharacterized protein</fullName>
    </submittedName>
</protein>
<evidence type="ECO:0000313" key="3">
    <source>
        <dbReference type="Proteomes" id="UP000537131"/>
    </source>
</evidence>
<accession>A0A7Y0EJ54</accession>
<dbReference type="EMBL" id="JABBNI010000036">
    <property type="protein sequence ID" value="NMM64357.1"/>
    <property type="molecule type" value="Genomic_DNA"/>
</dbReference>
<gene>
    <name evidence="2" type="ORF">HBE96_17185</name>
</gene>
<reference evidence="2 3" key="1">
    <citation type="submission" date="2020-04" db="EMBL/GenBank/DDBJ databases">
        <authorList>
            <person name="Doyle D.A."/>
        </authorList>
    </citation>
    <scope>NUCLEOTIDE SEQUENCE [LARGE SCALE GENOMIC DNA]</scope>
    <source>
        <strain evidence="2 3">P21</strain>
    </source>
</reference>
<dbReference type="RefSeq" id="WP_169298940.1">
    <property type="nucleotide sequence ID" value="NZ_JABBNI010000036.1"/>
</dbReference>
<reference evidence="2 3" key="2">
    <citation type="submission" date="2020-06" db="EMBL/GenBank/DDBJ databases">
        <title>Complete Genome Sequence of Clostridium muelleri sp. nov. P21T, an Acid-Alcohol Producing Acetogen Isolated from Old Hay.</title>
        <authorList>
            <person name="Duncan K.E."/>
            <person name="Tanner R.S."/>
        </authorList>
    </citation>
    <scope>NUCLEOTIDE SEQUENCE [LARGE SCALE GENOMIC DNA]</scope>
    <source>
        <strain evidence="2 3">P21</strain>
    </source>
</reference>
<evidence type="ECO:0000256" key="1">
    <source>
        <dbReference type="SAM" id="Phobius"/>
    </source>
</evidence>
<dbReference type="AlphaFoldDB" id="A0A7Y0EJ54"/>
<feature type="transmembrane region" description="Helical" evidence="1">
    <location>
        <begin position="14"/>
        <end position="34"/>
    </location>
</feature>
<keyword evidence="1" id="KW-0472">Membrane</keyword>
<name>A0A7Y0EJ54_9CLOT</name>
<keyword evidence="1" id="KW-1133">Transmembrane helix</keyword>
<comment type="caution">
    <text evidence="2">The sequence shown here is derived from an EMBL/GenBank/DDBJ whole genome shotgun (WGS) entry which is preliminary data.</text>
</comment>
<keyword evidence="1" id="KW-0812">Transmembrane</keyword>
<keyword evidence="3" id="KW-1185">Reference proteome</keyword>
<dbReference type="Proteomes" id="UP000537131">
    <property type="component" value="Unassembled WGS sequence"/>
</dbReference>
<evidence type="ECO:0000313" key="2">
    <source>
        <dbReference type="EMBL" id="NMM64357.1"/>
    </source>
</evidence>
<organism evidence="2 3">
    <name type="scientific">Clostridium muellerianum</name>
    <dbReference type="NCBI Taxonomy" id="2716538"/>
    <lineage>
        <taxon>Bacteria</taxon>
        <taxon>Bacillati</taxon>
        <taxon>Bacillota</taxon>
        <taxon>Clostridia</taxon>
        <taxon>Eubacteriales</taxon>
        <taxon>Clostridiaceae</taxon>
        <taxon>Clostridium</taxon>
    </lineage>
</organism>
<sequence>MELNMYRRDVYNKLLNKTCICILFTILGMLTGIFFIPPALAFASMLFIVVAFIAILFMRKAKLL</sequence>
<proteinExistence type="predicted"/>
<feature type="transmembrane region" description="Helical" evidence="1">
    <location>
        <begin position="40"/>
        <end position="58"/>
    </location>
</feature>